<feature type="site" description="Transition state stabilizer" evidence="7">
    <location>
        <position position="147"/>
    </location>
</feature>
<dbReference type="InterPro" id="IPR039901">
    <property type="entry name" value="Kdotransferase"/>
</dbReference>
<keyword evidence="10" id="KW-1185">Reference proteome</keyword>
<name>A0A6P5GDY5_ANACO</name>
<keyword evidence="8" id="KW-1133">Transmembrane helix</keyword>
<keyword evidence="8" id="KW-0472">Membrane</keyword>
<dbReference type="FunFam" id="3.40.50.11720:FF:000001">
    <property type="entry name" value="3-deoxy-D-manno-octulosonic acid transferase"/>
    <property type="match status" value="1"/>
</dbReference>
<dbReference type="Gene3D" id="3.40.50.11720">
    <property type="entry name" value="3-Deoxy-D-manno-octulosonic-acid transferase, N-terminal domain"/>
    <property type="match status" value="1"/>
</dbReference>
<evidence type="ECO:0000256" key="7">
    <source>
        <dbReference type="PIRSR" id="PIRSR639901-2"/>
    </source>
</evidence>
<evidence type="ECO:0000259" key="9">
    <source>
        <dbReference type="Pfam" id="PF04413"/>
    </source>
</evidence>
<dbReference type="FunFam" id="3.40.50.2000:FF:000032">
    <property type="entry name" value="3-deoxy-D-manno-octulosonic acid transferase"/>
    <property type="match status" value="1"/>
</dbReference>
<evidence type="ECO:0000256" key="4">
    <source>
        <dbReference type="ARBA" id="ARBA00031445"/>
    </source>
</evidence>
<dbReference type="Pfam" id="PF04413">
    <property type="entry name" value="Glycos_transf_N"/>
    <property type="match status" value="1"/>
</dbReference>
<dbReference type="GeneID" id="109721122"/>
<dbReference type="GO" id="GO:0009245">
    <property type="term" value="P:lipid A biosynthetic process"/>
    <property type="evidence" value="ECO:0007669"/>
    <property type="project" value="TreeGrafter"/>
</dbReference>
<dbReference type="OrthoDB" id="308383at2759"/>
<dbReference type="PANTHER" id="PTHR42755">
    <property type="entry name" value="3-DEOXY-MANNO-OCTULOSONATE CYTIDYLYLTRANSFERASE"/>
    <property type="match status" value="1"/>
</dbReference>
<feature type="transmembrane region" description="Helical" evidence="8">
    <location>
        <begin position="180"/>
        <end position="202"/>
    </location>
</feature>
<evidence type="ECO:0000313" key="11">
    <source>
        <dbReference type="RefSeq" id="XP_020104133.1"/>
    </source>
</evidence>
<evidence type="ECO:0000256" key="6">
    <source>
        <dbReference type="PIRSR" id="PIRSR639901-1"/>
    </source>
</evidence>
<comment type="catalytic activity">
    <reaction evidence="5">
        <text>lipid IVA (E. coli) + CMP-3-deoxy-beta-D-manno-octulosonate = alpha-Kdo-(2-&gt;6)-lipid IVA (E. coli) + CMP + H(+)</text>
        <dbReference type="Rhea" id="RHEA:28066"/>
        <dbReference type="ChEBI" id="CHEBI:15378"/>
        <dbReference type="ChEBI" id="CHEBI:58603"/>
        <dbReference type="ChEBI" id="CHEBI:60364"/>
        <dbReference type="ChEBI" id="CHEBI:60377"/>
        <dbReference type="ChEBI" id="CHEBI:85987"/>
        <dbReference type="EC" id="2.4.99.12"/>
    </reaction>
</comment>
<feature type="site" description="Transition state stabilizer" evidence="7">
    <location>
        <position position="227"/>
    </location>
</feature>
<gene>
    <name evidence="11" type="primary">LOC109721122</name>
</gene>
<dbReference type="Gene3D" id="3.40.50.2000">
    <property type="entry name" value="Glycogen Phosphorylase B"/>
    <property type="match status" value="1"/>
</dbReference>
<keyword evidence="8" id="KW-0812">Transmembrane</keyword>
<accession>A0A6P5GDY5</accession>
<protein>
    <recommendedName>
        <fullName evidence="2">lipid IVA 3-deoxy-D-manno-octulosonic acid transferase</fullName>
        <ecNumber evidence="2">2.4.99.12</ecNumber>
    </recommendedName>
    <alternativeName>
        <fullName evidence="4">Lipid IV(A) 3-deoxy-D-manno-octulosonic acid transferase</fullName>
    </alternativeName>
</protein>
<dbReference type="AlphaFoldDB" id="A0A6P5GDY5"/>
<reference evidence="11" key="2">
    <citation type="submission" date="2025-08" db="UniProtKB">
        <authorList>
            <consortium name="RefSeq"/>
        </authorList>
    </citation>
    <scope>IDENTIFICATION</scope>
    <source>
        <tissue evidence="11">Leaf</tissue>
    </source>
</reference>
<dbReference type="GO" id="GO:0005886">
    <property type="term" value="C:plasma membrane"/>
    <property type="evidence" value="ECO:0007669"/>
    <property type="project" value="TreeGrafter"/>
</dbReference>
<evidence type="ECO:0000313" key="10">
    <source>
        <dbReference type="Proteomes" id="UP000515123"/>
    </source>
</evidence>
<organism evidence="10 11">
    <name type="scientific">Ananas comosus</name>
    <name type="common">Pineapple</name>
    <name type="synonym">Ananas ananas</name>
    <dbReference type="NCBI Taxonomy" id="4615"/>
    <lineage>
        <taxon>Eukaryota</taxon>
        <taxon>Viridiplantae</taxon>
        <taxon>Streptophyta</taxon>
        <taxon>Embryophyta</taxon>
        <taxon>Tracheophyta</taxon>
        <taxon>Spermatophyta</taxon>
        <taxon>Magnoliopsida</taxon>
        <taxon>Liliopsida</taxon>
        <taxon>Poales</taxon>
        <taxon>Bromeliaceae</taxon>
        <taxon>Bromelioideae</taxon>
        <taxon>Ananas</taxon>
    </lineage>
</organism>
<sequence>MIMNTMASRVAYGLYRAAGRAAEPALHLLLRWRRLRGLEHPTRWPERFGRPSSPRPLPPAPGGRPCVLWFHAVSLGEGLASIPLIKHCLRHRPDFLVLMTTTTLSAFEVIKDQLPSCVIYQLAPLDSPMAMENFLSYWKPDAVLLMESELWPNLIISAAERGIAVVLLNARMSLKSFKRWSGLLALPLISLMLSKLSLIVSLNTVQAVRFQLLHASPSIIHFAGDLKYGMLHTLSYAVGDLDVSEKDARKINNLQLQMNNRPIWMAASVHKGEEEVMLWAHDELIKIFPTLLMILVTRHPQDGQKIASELKKQRVNVSLRSRSEVIFPSTSVYVVDTLGELRMLYRVTPIAVIGGSFLPGLAGHNVSEAAAMGCAVLTGPHVGHFSHMLGEMRKSNVLSVSQVAGKIELLETLKLLLGDAKALEDRQKAAKQAFSIMSNGVVGRVWNLVNTIVLEKFDGVAY</sequence>
<dbReference type="InterPro" id="IPR007507">
    <property type="entry name" value="Glycos_transf_N"/>
</dbReference>
<dbReference type="EC" id="2.4.99.12" evidence="2"/>
<dbReference type="GO" id="GO:0043842">
    <property type="term" value="F:Kdo transferase activity"/>
    <property type="evidence" value="ECO:0007669"/>
    <property type="project" value="UniProtKB-EC"/>
</dbReference>
<dbReference type="PANTHER" id="PTHR42755:SF1">
    <property type="entry name" value="3-DEOXY-D-MANNO-OCTULOSONIC ACID TRANSFERASE, MITOCHONDRIAL-RELATED"/>
    <property type="match status" value="1"/>
</dbReference>
<evidence type="ECO:0000256" key="5">
    <source>
        <dbReference type="ARBA" id="ARBA00049183"/>
    </source>
</evidence>
<evidence type="ECO:0000256" key="8">
    <source>
        <dbReference type="SAM" id="Phobius"/>
    </source>
</evidence>
<feature type="active site" description="Proton acceptor" evidence="6">
    <location>
        <position position="77"/>
    </location>
</feature>
<evidence type="ECO:0000256" key="1">
    <source>
        <dbReference type="ARBA" id="ARBA00006380"/>
    </source>
</evidence>
<feature type="domain" description="3-deoxy-D-manno-octulosonic-acid transferase N-terminal" evidence="9">
    <location>
        <begin position="43"/>
        <end position="228"/>
    </location>
</feature>
<comment type="similarity">
    <text evidence="1">Belongs to the glycosyltransferase group 1 family. Glycosyltransferase 30 subfamily.</text>
</comment>
<evidence type="ECO:0000256" key="3">
    <source>
        <dbReference type="ARBA" id="ARBA00022679"/>
    </source>
</evidence>
<evidence type="ECO:0000256" key="2">
    <source>
        <dbReference type="ARBA" id="ARBA00012621"/>
    </source>
</evidence>
<dbReference type="InterPro" id="IPR038107">
    <property type="entry name" value="Glycos_transf_N_sf"/>
</dbReference>
<keyword evidence="3 11" id="KW-0808">Transferase</keyword>
<reference evidence="10" key="1">
    <citation type="journal article" date="2015" name="Nat. Genet.">
        <title>The pineapple genome and the evolution of CAM photosynthesis.</title>
        <authorList>
            <person name="Ming R."/>
            <person name="VanBuren R."/>
            <person name="Wai C.M."/>
            <person name="Tang H."/>
            <person name="Schatz M.C."/>
            <person name="Bowers J.E."/>
            <person name="Lyons E."/>
            <person name="Wang M.L."/>
            <person name="Chen J."/>
            <person name="Biggers E."/>
            <person name="Zhang J."/>
            <person name="Huang L."/>
            <person name="Zhang L."/>
            <person name="Miao W."/>
            <person name="Zhang J."/>
            <person name="Ye Z."/>
            <person name="Miao C."/>
            <person name="Lin Z."/>
            <person name="Wang H."/>
            <person name="Zhou H."/>
            <person name="Yim W.C."/>
            <person name="Priest H.D."/>
            <person name="Zheng C."/>
            <person name="Woodhouse M."/>
            <person name="Edger P.P."/>
            <person name="Guyot R."/>
            <person name="Guo H.B."/>
            <person name="Guo H."/>
            <person name="Zheng G."/>
            <person name="Singh R."/>
            <person name="Sharma A."/>
            <person name="Min X."/>
            <person name="Zheng Y."/>
            <person name="Lee H."/>
            <person name="Gurtowski J."/>
            <person name="Sedlazeck F.J."/>
            <person name="Harkess A."/>
            <person name="McKain M.R."/>
            <person name="Liao Z."/>
            <person name="Fang J."/>
            <person name="Liu J."/>
            <person name="Zhang X."/>
            <person name="Zhang Q."/>
            <person name="Hu W."/>
            <person name="Qin Y."/>
            <person name="Wang K."/>
            <person name="Chen L.Y."/>
            <person name="Shirley N."/>
            <person name="Lin Y.R."/>
            <person name="Liu L.Y."/>
            <person name="Hernandez A.G."/>
            <person name="Wright C.L."/>
            <person name="Bulone V."/>
            <person name="Tuskan G.A."/>
            <person name="Heath K."/>
            <person name="Zee F."/>
            <person name="Moore P.H."/>
            <person name="Sunkar R."/>
            <person name="Leebens-Mack J.H."/>
            <person name="Mockler T."/>
            <person name="Bennetzen J.L."/>
            <person name="Freeling M."/>
            <person name="Sankoff D."/>
            <person name="Paterson A.H."/>
            <person name="Zhu X."/>
            <person name="Yang X."/>
            <person name="Smith J.A."/>
            <person name="Cushman J.C."/>
            <person name="Paull R.E."/>
            <person name="Yu Q."/>
        </authorList>
    </citation>
    <scope>NUCLEOTIDE SEQUENCE [LARGE SCALE GENOMIC DNA]</scope>
    <source>
        <strain evidence="10">cv. F153</strain>
    </source>
</reference>
<dbReference type="Proteomes" id="UP000515123">
    <property type="component" value="Linkage group 15"/>
</dbReference>
<dbReference type="RefSeq" id="XP_020104133.1">
    <property type="nucleotide sequence ID" value="XM_020248544.1"/>
</dbReference>
<proteinExistence type="inferred from homology"/>